<dbReference type="InterPro" id="IPR005370">
    <property type="entry name" value="UPF0180"/>
</dbReference>
<dbReference type="RefSeq" id="WP_120765122.1">
    <property type="nucleotide sequence ID" value="NZ_CP033169.1"/>
</dbReference>
<protein>
    <submittedName>
        <fullName evidence="1">YkuS family protein</fullName>
    </submittedName>
</protein>
<sequence length="76" mass="8393">MKRTVAVDDSLSPIKRTLEREGYGVTRMGDVKADAVIVNGIDDNFMGMEDMIQNIPVINAQGKTAEQILEELKAKL</sequence>
<accession>A0A3G2R9F2</accession>
<proteinExistence type="predicted"/>
<evidence type="ECO:0000313" key="1">
    <source>
        <dbReference type="EMBL" id="AYO32110.1"/>
    </source>
</evidence>
<organism evidence="1 2">
    <name type="scientific">Biomaibacter acetigenes</name>
    <dbReference type="NCBI Taxonomy" id="2316383"/>
    <lineage>
        <taxon>Bacteria</taxon>
        <taxon>Bacillati</taxon>
        <taxon>Bacillota</taxon>
        <taxon>Clostridia</taxon>
        <taxon>Thermosediminibacterales</taxon>
        <taxon>Tepidanaerobacteraceae</taxon>
        <taxon>Biomaibacter</taxon>
    </lineage>
</organism>
<gene>
    <name evidence="1" type="ORF">D2962_17215</name>
</gene>
<dbReference type="Pfam" id="PF03698">
    <property type="entry name" value="UPF0180"/>
    <property type="match status" value="1"/>
</dbReference>
<dbReference type="Proteomes" id="UP000280960">
    <property type="component" value="Chromosome"/>
</dbReference>
<evidence type="ECO:0000313" key="2">
    <source>
        <dbReference type="Proteomes" id="UP000280960"/>
    </source>
</evidence>
<keyword evidence="2" id="KW-1185">Reference proteome</keyword>
<dbReference type="KEGG" id="bacg:D2962_17215"/>
<name>A0A3G2R9F2_9FIRM</name>
<reference evidence="1 2" key="1">
    <citation type="submission" date="2018-10" db="EMBL/GenBank/DDBJ databases">
        <authorList>
            <person name="Zhang X."/>
        </authorList>
    </citation>
    <scope>NUCLEOTIDE SEQUENCE [LARGE SCALE GENOMIC DNA]</scope>
    <source>
        <strain evidence="1 2">SK-G1</strain>
    </source>
</reference>
<dbReference type="EMBL" id="CP033169">
    <property type="protein sequence ID" value="AYO32110.1"/>
    <property type="molecule type" value="Genomic_DNA"/>
</dbReference>
<dbReference type="AlphaFoldDB" id="A0A3G2R9F2"/>